<evidence type="ECO:0000313" key="1">
    <source>
        <dbReference type="EMBL" id="CAF4463222.1"/>
    </source>
</evidence>
<accession>A0A8S2WU80</accession>
<dbReference type="Gene3D" id="2.120.10.30">
    <property type="entry name" value="TolB, C-terminal domain"/>
    <property type="match status" value="1"/>
</dbReference>
<feature type="non-terminal residue" evidence="1">
    <location>
        <position position="1"/>
    </location>
</feature>
<dbReference type="SUPFAM" id="SSF101898">
    <property type="entry name" value="NHL repeat"/>
    <property type="match status" value="1"/>
</dbReference>
<evidence type="ECO:0000313" key="2">
    <source>
        <dbReference type="Proteomes" id="UP000682733"/>
    </source>
</evidence>
<dbReference type="Proteomes" id="UP000682733">
    <property type="component" value="Unassembled WGS sequence"/>
</dbReference>
<dbReference type="AlphaFoldDB" id="A0A8S2WU80"/>
<comment type="caution">
    <text evidence="1">The sequence shown here is derived from an EMBL/GenBank/DDBJ whole genome shotgun (WGS) entry which is preliminary data.</text>
</comment>
<sequence length="132" mass="14146">RPKWNQNAIIIAGNSTSALSAVQIIGPVGIFIDQYDSLYVADHLNHQIQKFVQGSNIGITVAGGNGRGNASGQLDAPSDVFLDSLGNMFTNNYGNPQIQKCTVNSTESVTVIDGTGQQRRFYGVFVDKLGEI</sequence>
<organism evidence="1 2">
    <name type="scientific">Didymodactylos carnosus</name>
    <dbReference type="NCBI Taxonomy" id="1234261"/>
    <lineage>
        <taxon>Eukaryota</taxon>
        <taxon>Metazoa</taxon>
        <taxon>Spiralia</taxon>
        <taxon>Gnathifera</taxon>
        <taxon>Rotifera</taxon>
        <taxon>Eurotatoria</taxon>
        <taxon>Bdelloidea</taxon>
        <taxon>Philodinida</taxon>
        <taxon>Philodinidae</taxon>
        <taxon>Didymodactylos</taxon>
    </lineage>
</organism>
<dbReference type="InterPro" id="IPR011042">
    <property type="entry name" value="6-blade_b-propeller_TolB-like"/>
</dbReference>
<proteinExistence type="predicted"/>
<name>A0A8S2WU80_9BILA</name>
<reference evidence="1" key="1">
    <citation type="submission" date="2021-02" db="EMBL/GenBank/DDBJ databases">
        <authorList>
            <person name="Nowell W R."/>
        </authorList>
    </citation>
    <scope>NUCLEOTIDE SEQUENCE</scope>
</reference>
<protein>
    <submittedName>
        <fullName evidence="1">Uncharacterized protein</fullName>
    </submittedName>
</protein>
<gene>
    <name evidence="1" type="ORF">TMI583_LOCUS46354</name>
</gene>
<dbReference type="EMBL" id="CAJOBA010085891">
    <property type="protein sequence ID" value="CAF4463222.1"/>
    <property type="molecule type" value="Genomic_DNA"/>
</dbReference>